<accession>A0A484R538</accession>
<name>A0A484R538_9ZZZZ</name>
<dbReference type="EMBL" id="CAADIH010000018">
    <property type="protein sequence ID" value="VFR44260.1"/>
    <property type="molecule type" value="Genomic_DNA"/>
</dbReference>
<organism evidence="2">
    <name type="scientific">plant metagenome</name>
    <dbReference type="NCBI Taxonomy" id="1297885"/>
    <lineage>
        <taxon>unclassified sequences</taxon>
        <taxon>metagenomes</taxon>
        <taxon>organismal metagenomes</taxon>
    </lineage>
</organism>
<sequence>MPTIQRTVRIRCPKCSGDQFIQPDKPKPEDTAKCASCGEDYVIGDLQQASARIEAKKIADELLGKALGNMRKKLR</sequence>
<proteinExistence type="predicted"/>
<evidence type="ECO:0000313" key="1">
    <source>
        <dbReference type="EMBL" id="VFR32464.1"/>
    </source>
</evidence>
<reference evidence="2" key="1">
    <citation type="submission" date="2019-03" db="EMBL/GenBank/DDBJ databases">
        <authorList>
            <person name="Danneels B."/>
        </authorList>
    </citation>
    <scope>NUCLEOTIDE SEQUENCE</scope>
</reference>
<protein>
    <submittedName>
        <fullName evidence="2">Uncharacterized protein</fullName>
    </submittedName>
</protein>
<gene>
    <name evidence="1" type="ORF">BER1_1108</name>
    <name evidence="2" type="ORF">BER2_1691</name>
</gene>
<evidence type="ECO:0000313" key="2">
    <source>
        <dbReference type="EMBL" id="VFR44260.1"/>
    </source>
</evidence>
<dbReference type="AlphaFoldDB" id="A0A484R538"/>
<dbReference type="EMBL" id="CAADIE010000001">
    <property type="protein sequence ID" value="VFR32464.1"/>
    <property type="molecule type" value="Genomic_DNA"/>
</dbReference>